<evidence type="ECO:0000313" key="3">
    <source>
        <dbReference type="Proteomes" id="UP000321479"/>
    </source>
</evidence>
<evidence type="ECO:0000313" key="2">
    <source>
        <dbReference type="EMBL" id="QEC62961.1"/>
    </source>
</evidence>
<dbReference type="SUPFAM" id="SSF54427">
    <property type="entry name" value="NTF2-like"/>
    <property type="match status" value="1"/>
</dbReference>
<dbReference type="RefSeq" id="WP_147031537.1">
    <property type="nucleotide sequence ID" value="NZ_CP042436.1"/>
</dbReference>
<dbReference type="EMBL" id="CP042436">
    <property type="protein sequence ID" value="QEC62961.1"/>
    <property type="molecule type" value="Genomic_DNA"/>
</dbReference>
<organism evidence="2 3">
    <name type="scientific">Mucilaginibacter ginsenosidivorans</name>
    <dbReference type="NCBI Taxonomy" id="398053"/>
    <lineage>
        <taxon>Bacteria</taxon>
        <taxon>Pseudomonadati</taxon>
        <taxon>Bacteroidota</taxon>
        <taxon>Sphingobacteriia</taxon>
        <taxon>Sphingobacteriales</taxon>
        <taxon>Sphingobacteriaceae</taxon>
        <taxon>Mucilaginibacter</taxon>
    </lineage>
</organism>
<dbReference type="AlphaFoldDB" id="A0A5B8UXA7"/>
<reference evidence="2 3" key="1">
    <citation type="journal article" date="2017" name="Curr. Microbiol.">
        <title>Mucilaginibacter ginsenosidivorans sp. nov., Isolated from Soil of Ginseng Field.</title>
        <authorList>
            <person name="Kim M.M."/>
            <person name="Siddiqi M.Z."/>
            <person name="Im W.T."/>
        </authorList>
    </citation>
    <scope>NUCLEOTIDE SEQUENCE [LARGE SCALE GENOMIC DNA]</scope>
    <source>
        <strain evidence="2 3">Gsoil 3017</strain>
    </source>
</reference>
<proteinExistence type="predicted"/>
<dbReference type="Gene3D" id="3.10.450.50">
    <property type="match status" value="1"/>
</dbReference>
<feature type="chain" id="PRO_5022908586" evidence="1">
    <location>
        <begin position="23"/>
        <end position="143"/>
    </location>
</feature>
<keyword evidence="1" id="KW-0732">Signal</keyword>
<dbReference type="InterPro" id="IPR039437">
    <property type="entry name" value="FrzH/put_lumazine-bd"/>
</dbReference>
<dbReference type="Proteomes" id="UP000321479">
    <property type="component" value="Chromosome"/>
</dbReference>
<accession>A0A5B8UXA7</accession>
<evidence type="ECO:0000256" key="1">
    <source>
        <dbReference type="SAM" id="SignalP"/>
    </source>
</evidence>
<keyword evidence="3" id="KW-1185">Reference proteome</keyword>
<name>A0A5B8UXA7_9SPHI</name>
<gene>
    <name evidence="2" type="ORF">FRZ54_10350</name>
</gene>
<protein>
    <submittedName>
        <fullName evidence="2">Nuclear transport factor 2 family protein</fullName>
    </submittedName>
</protein>
<dbReference type="InterPro" id="IPR032710">
    <property type="entry name" value="NTF2-like_dom_sf"/>
</dbReference>
<sequence length="143" mass="15782">MKTLKATMIGLALVAVCGFANASTKTTTDVNATKQEVLDTYMNALVHGNLEGISNAIADNARFYVVQGVRVRTTDKKDVLDYLKSNAHIDQNCAFTGTVLSQDDNTLVEKVEMKFKEITRTDVVTAQRTDDGWKITKVETSFK</sequence>
<dbReference type="KEGG" id="mgin:FRZ54_10350"/>
<dbReference type="OrthoDB" id="764454at2"/>
<feature type="signal peptide" evidence="1">
    <location>
        <begin position="1"/>
        <end position="22"/>
    </location>
</feature>
<dbReference type="Pfam" id="PF12893">
    <property type="entry name" value="Lumazine_bd_2"/>
    <property type="match status" value="1"/>
</dbReference>